<dbReference type="RefSeq" id="WP_220104024.1">
    <property type="nucleotide sequence ID" value="NZ_JAHZSS010000010.1"/>
</dbReference>
<accession>A0ABS7EG79</accession>
<gene>
    <name evidence="2" type="ORF">K0504_09855</name>
</gene>
<organism evidence="2 3">
    <name type="scientific">Neiella holothuriorum</name>
    <dbReference type="NCBI Taxonomy" id="2870530"/>
    <lineage>
        <taxon>Bacteria</taxon>
        <taxon>Pseudomonadati</taxon>
        <taxon>Pseudomonadota</taxon>
        <taxon>Gammaproteobacteria</taxon>
        <taxon>Alteromonadales</taxon>
        <taxon>Echinimonadaceae</taxon>
        <taxon>Neiella</taxon>
    </lineage>
</organism>
<evidence type="ECO:0000313" key="2">
    <source>
        <dbReference type="EMBL" id="MBW8191341.1"/>
    </source>
</evidence>
<keyword evidence="3" id="KW-1185">Reference proteome</keyword>
<feature type="domain" description="DUF6884" evidence="1">
    <location>
        <begin position="18"/>
        <end position="88"/>
    </location>
</feature>
<evidence type="ECO:0000259" key="1">
    <source>
        <dbReference type="Pfam" id="PF21818"/>
    </source>
</evidence>
<proteinExistence type="predicted"/>
<name>A0ABS7EG79_9GAMM</name>
<dbReference type="Proteomes" id="UP001166251">
    <property type="component" value="Unassembled WGS sequence"/>
</dbReference>
<dbReference type="EMBL" id="JAHZSS010000010">
    <property type="protein sequence ID" value="MBW8191341.1"/>
    <property type="molecule type" value="Genomic_DNA"/>
</dbReference>
<comment type="caution">
    <text evidence="2">The sequence shown here is derived from an EMBL/GenBank/DDBJ whole genome shotgun (WGS) entry which is preliminary data.</text>
</comment>
<dbReference type="InterPro" id="IPR049251">
    <property type="entry name" value="DUF6884"/>
</dbReference>
<sequence length="272" mass="30622">MTSNSAAPDVLYQKATLILPCSDKKAAERHLAYYLYQGKGYLQLVKQWPITQIEGAFNLLFLSAEHGLIRHNQLLEPYDQKMTAAQQDKLLCCPSLQNKAKRILRECEPASPLYIALPKLYQKVFQLLAGKTFERFDSVVCVSGGIGSQRGQLSTWLRQEVSRHTDWCLREEAELITHLKGCRPVLICIRIGDSFRPWLSGCGSDAKYGAPVTIKAIFSERGLIEIVDSAGGRWGSFSLTNGLPSGIKQSMEIELNGRAQSDRWERFELRDL</sequence>
<dbReference type="Pfam" id="PF21818">
    <property type="entry name" value="DUF6884"/>
    <property type="match status" value="1"/>
</dbReference>
<evidence type="ECO:0000313" key="3">
    <source>
        <dbReference type="Proteomes" id="UP001166251"/>
    </source>
</evidence>
<reference evidence="2" key="1">
    <citation type="submission" date="2021-07" db="EMBL/GenBank/DDBJ databases">
        <title>Neiella marina sp. nov., isolated from the intestinal content of sea cucumber Apostichopus japonicus.</title>
        <authorList>
            <person name="Bai X."/>
        </authorList>
    </citation>
    <scope>NUCLEOTIDE SEQUENCE</scope>
    <source>
        <strain evidence="2">126</strain>
    </source>
</reference>
<protein>
    <recommendedName>
        <fullName evidence="1">DUF6884 domain-containing protein</fullName>
    </recommendedName>
</protein>